<feature type="region of interest" description="Disordered" evidence="1">
    <location>
        <begin position="83"/>
        <end position="103"/>
    </location>
</feature>
<gene>
    <name evidence="3" type="primary">LOC114240598</name>
</gene>
<dbReference type="RefSeq" id="XP_028026995.1">
    <property type="nucleotide sequence ID" value="XM_028171194.1"/>
</dbReference>
<sequence length="116" mass="12800">MSVPTVTVRELSDAINDNTVNATPKKVLEGILNDYMDLQYAKETPYTTGKQVLPTGTTIDDVDKSISDDSVEKKFNDLFVKISETEKSGDHSPQSKNDGTWDSKLSPVLVLVRPNL</sequence>
<reference evidence="3" key="1">
    <citation type="submission" date="2025-08" db="UniProtKB">
        <authorList>
            <consortium name="RefSeq"/>
        </authorList>
    </citation>
    <scope>IDENTIFICATION</scope>
    <source>
        <tissue evidence="3">Silk gland</tissue>
    </source>
</reference>
<evidence type="ECO:0000256" key="1">
    <source>
        <dbReference type="SAM" id="MobiDB-lite"/>
    </source>
</evidence>
<dbReference type="GeneID" id="114240598"/>
<dbReference type="Proteomes" id="UP000504629">
    <property type="component" value="Unplaced"/>
</dbReference>
<dbReference type="AlphaFoldDB" id="A0A6J2JBX2"/>
<keyword evidence="2" id="KW-1185">Reference proteome</keyword>
<name>A0A6J2JBX2_BOMMA</name>
<evidence type="ECO:0000313" key="3">
    <source>
        <dbReference type="RefSeq" id="XP_028026995.1"/>
    </source>
</evidence>
<proteinExistence type="predicted"/>
<accession>A0A6J2JBX2</accession>
<feature type="compositionally biased region" description="Polar residues" evidence="1">
    <location>
        <begin position="91"/>
        <end position="100"/>
    </location>
</feature>
<evidence type="ECO:0000313" key="2">
    <source>
        <dbReference type="Proteomes" id="UP000504629"/>
    </source>
</evidence>
<dbReference type="OrthoDB" id="7401377at2759"/>
<organism evidence="2 3">
    <name type="scientific">Bombyx mandarina</name>
    <name type="common">Wild silk moth</name>
    <name type="synonym">Wild silkworm</name>
    <dbReference type="NCBI Taxonomy" id="7092"/>
    <lineage>
        <taxon>Eukaryota</taxon>
        <taxon>Metazoa</taxon>
        <taxon>Ecdysozoa</taxon>
        <taxon>Arthropoda</taxon>
        <taxon>Hexapoda</taxon>
        <taxon>Insecta</taxon>
        <taxon>Pterygota</taxon>
        <taxon>Neoptera</taxon>
        <taxon>Endopterygota</taxon>
        <taxon>Lepidoptera</taxon>
        <taxon>Glossata</taxon>
        <taxon>Ditrysia</taxon>
        <taxon>Bombycoidea</taxon>
        <taxon>Bombycidae</taxon>
        <taxon>Bombycinae</taxon>
        <taxon>Bombyx</taxon>
    </lineage>
</organism>
<protein>
    <submittedName>
        <fullName evidence="3">Uncharacterized protein LOC114240598</fullName>
    </submittedName>
</protein>
<dbReference type="KEGG" id="bman:114240598"/>